<organism evidence="1 2">
    <name type="scientific">Methanobrevibacter gottschalkii DSM 11977</name>
    <dbReference type="NCBI Taxonomy" id="1122229"/>
    <lineage>
        <taxon>Archaea</taxon>
        <taxon>Methanobacteriati</taxon>
        <taxon>Methanobacteriota</taxon>
        <taxon>Methanomada group</taxon>
        <taxon>Methanobacteria</taxon>
        <taxon>Methanobacteriales</taxon>
        <taxon>Methanobacteriaceae</taxon>
        <taxon>Methanobrevibacter</taxon>
    </lineage>
</organism>
<sequence length="652" mass="75997">MVSNNIFISPIEFKDWENWKNKINNSNDNEELCHIAETDREWYIRALAVNKINDESILADIAINNSNSYICRLAVSKVQNDELLKEIVDKSPIYEVWEDALSQIDDEYILMDFAENGRDFHIKWHAIKKIKNENLLVNFVKKRLKHTRKDFIDKSKSFDESREYSLCTIAVENIHDESLLKEIVINDYNQAMGIEALKNIHNQEFLIDVALNNYDVHYKLSAIRNITNDDVLIDIAKNHPQRFVREKAIEKISNQAIATDIIANDHEIEVDKLDIQHIDDSLLFNLVKKDNNWLRRTYFVKAIQNTDYLKEVVCNDVDSHVCKAAVEKIHDESFLKDLVNRDFSSEAFAWDVIPAALKNIHDDSFLKDIVNNTKYGRYALKNITDESFLIQIALNCRDSHCRSEALENIYDESILTQIALTDPQMHVRRKAVSKISNDFALINISIMDPGFQEYDRPYCVIYLVRQEAESRLKVLLENPDIKTNTEYVDVIQRIRYELDEKRKTSTQKGIIHIPYNEMKDFTQNKTIIKEKNKKRKITKNKRDEKSNLEVEINKLLENYKNDVLITIISFNNKSLFKKGSIFNIVKEPDNPYDMEAIAVKSDNITIAYVANSVRTVVKGTMSAGRIYDKFGEDCEIEVIFVRDQIIAKLIFD</sequence>
<protein>
    <recommendedName>
        <fullName evidence="3">HEAT repeat protein</fullName>
    </recommendedName>
</protein>
<dbReference type="Proteomes" id="UP000271783">
    <property type="component" value="Unassembled WGS sequence"/>
</dbReference>
<dbReference type="AlphaFoldDB" id="A0A3N5BVQ2"/>
<dbReference type="EMBL" id="RKRG01000002">
    <property type="protein sequence ID" value="RPF51452.1"/>
    <property type="molecule type" value="Genomic_DNA"/>
</dbReference>
<evidence type="ECO:0008006" key="3">
    <source>
        <dbReference type="Google" id="ProtNLM"/>
    </source>
</evidence>
<dbReference type="InterPro" id="IPR011989">
    <property type="entry name" value="ARM-like"/>
</dbReference>
<name>A0A3N5BVQ2_9EURY</name>
<dbReference type="Gene3D" id="3.30.70.2330">
    <property type="match status" value="1"/>
</dbReference>
<keyword evidence="2" id="KW-1185">Reference proteome</keyword>
<dbReference type="Gene3D" id="1.25.10.10">
    <property type="entry name" value="Leucine-rich Repeat Variant"/>
    <property type="match status" value="1"/>
</dbReference>
<comment type="caution">
    <text evidence="1">The sequence shown here is derived from an EMBL/GenBank/DDBJ whole genome shotgun (WGS) entry which is preliminary data.</text>
</comment>
<evidence type="ECO:0000313" key="2">
    <source>
        <dbReference type="Proteomes" id="UP000271783"/>
    </source>
</evidence>
<dbReference type="RefSeq" id="WP_083234865.1">
    <property type="nucleotide sequence ID" value="NZ_RKRG01000002.1"/>
</dbReference>
<proteinExistence type="predicted"/>
<reference evidence="1 2" key="1">
    <citation type="submission" date="2018-11" db="EMBL/GenBank/DDBJ databases">
        <title>Genomic Encyclopedia of Type Strains, Phase IV (KMG-IV): sequencing the most valuable type-strain genomes for metagenomic binning, comparative biology and taxonomic classification.</title>
        <authorList>
            <person name="Goeker M."/>
        </authorList>
    </citation>
    <scope>NUCLEOTIDE SEQUENCE [LARGE SCALE GENOMIC DNA]</scope>
    <source>
        <strain evidence="1 2">DSM 11977</strain>
    </source>
</reference>
<evidence type="ECO:0000313" key="1">
    <source>
        <dbReference type="EMBL" id="RPF51452.1"/>
    </source>
</evidence>
<accession>A0A3N5BVQ2</accession>
<gene>
    <name evidence="1" type="ORF">EDC42_0779</name>
</gene>